<dbReference type="EMBL" id="JAQQWP010000008">
    <property type="protein sequence ID" value="KAK8106545.1"/>
    <property type="molecule type" value="Genomic_DNA"/>
</dbReference>
<keyword evidence="4" id="KW-1185">Reference proteome</keyword>
<name>A0AAW0QVH6_9PEZI</name>
<evidence type="ECO:0000259" key="2">
    <source>
        <dbReference type="PROSITE" id="PS50888"/>
    </source>
</evidence>
<feature type="domain" description="BHLH" evidence="2">
    <location>
        <begin position="212"/>
        <end position="270"/>
    </location>
</feature>
<dbReference type="InterPro" id="IPR011598">
    <property type="entry name" value="bHLH_dom"/>
</dbReference>
<dbReference type="InterPro" id="IPR036638">
    <property type="entry name" value="HLH_DNA-bd_sf"/>
</dbReference>
<evidence type="ECO:0000313" key="4">
    <source>
        <dbReference type="Proteomes" id="UP001392437"/>
    </source>
</evidence>
<feature type="region of interest" description="Disordered" evidence="1">
    <location>
        <begin position="130"/>
        <end position="201"/>
    </location>
</feature>
<dbReference type="Gene3D" id="4.10.280.10">
    <property type="entry name" value="Helix-loop-helix DNA-binding domain"/>
    <property type="match status" value="1"/>
</dbReference>
<dbReference type="AlphaFoldDB" id="A0AAW0QVH6"/>
<gene>
    <name evidence="3" type="ORF">PG999_009904</name>
</gene>
<dbReference type="PROSITE" id="PS50888">
    <property type="entry name" value="BHLH"/>
    <property type="match status" value="1"/>
</dbReference>
<dbReference type="Pfam" id="PF00010">
    <property type="entry name" value="HLH"/>
    <property type="match status" value="1"/>
</dbReference>
<feature type="compositionally biased region" description="Low complexity" evidence="1">
    <location>
        <begin position="144"/>
        <end position="166"/>
    </location>
</feature>
<dbReference type="GO" id="GO:0046983">
    <property type="term" value="F:protein dimerization activity"/>
    <property type="evidence" value="ECO:0007669"/>
    <property type="project" value="InterPro"/>
</dbReference>
<reference evidence="3 4" key="1">
    <citation type="submission" date="2023-01" db="EMBL/GenBank/DDBJ databases">
        <title>Analysis of 21 Apiospora genomes using comparative genomics revels a genus with tremendous synthesis potential of carbohydrate active enzymes and secondary metabolites.</title>
        <authorList>
            <person name="Sorensen T."/>
        </authorList>
    </citation>
    <scope>NUCLEOTIDE SEQUENCE [LARGE SCALE GENOMIC DNA]</scope>
    <source>
        <strain evidence="3 4">CBS 117206</strain>
    </source>
</reference>
<evidence type="ECO:0000256" key="1">
    <source>
        <dbReference type="SAM" id="MobiDB-lite"/>
    </source>
</evidence>
<dbReference type="SMART" id="SM00353">
    <property type="entry name" value="HLH"/>
    <property type="match status" value="1"/>
</dbReference>
<dbReference type="SUPFAM" id="SSF47459">
    <property type="entry name" value="HLH, helix-loop-helix DNA-binding domain"/>
    <property type="match status" value="1"/>
</dbReference>
<accession>A0AAW0QVH6</accession>
<sequence>MSNTQFTLPFNDSDTDYYTWWPNLESCNEFEPPLESALPSEPCPLPYSLELDQQADCMTALSATSTDPYTDFPLFPYGAASQPQLADSALPIPPHEAMEALEWRPVPPVLSQAEDGLSQNVVAAALGLSHTGTSSVPNVGGIASSPDESSPSPSCSTPISSSPSDEPAADDPESSNDGDGCGDREIKGPSSNDSGIDSARLDAPCTRNTRWSRLRQHNAVEKRYRQTVQVAIEALGILIPPTAIPRRKNGHVKYTKAEILGQTATYIRTLQQEQNTLAAEKDHLRSLVVGYRWLLGFNRRGGERRAAEGSVKKARQQHHQRAVGRGGITSQ</sequence>
<evidence type="ECO:0000313" key="3">
    <source>
        <dbReference type="EMBL" id="KAK8106545.1"/>
    </source>
</evidence>
<dbReference type="Proteomes" id="UP001392437">
    <property type="component" value="Unassembled WGS sequence"/>
</dbReference>
<feature type="region of interest" description="Disordered" evidence="1">
    <location>
        <begin position="304"/>
        <end position="331"/>
    </location>
</feature>
<proteinExistence type="predicted"/>
<organism evidence="3 4">
    <name type="scientific">Apiospora kogelbergensis</name>
    <dbReference type="NCBI Taxonomy" id="1337665"/>
    <lineage>
        <taxon>Eukaryota</taxon>
        <taxon>Fungi</taxon>
        <taxon>Dikarya</taxon>
        <taxon>Ascomycota</taxon>
        <taxon>Pezizomycotina</taxon>
        <taxon>Sordariomycetes</taxon>
        <taxon>Xylariomycetidae</taxon>
        <taxon>Amphisphaeriales</taxon>
        <taxon>Apiosporaceae</taxon>
        <taxon>Apiospora</taxon>
    </lineage>
</organism>
<comment type="caution">
    <text evidence="3">The sequence shown here is derived from an EMBL/GenBank/DDBJ whole genome shotgun (WGS) entry which is preliminary data.</text>
</comment>
<feature type="compositionally biased region" description="Basic residues" evidence="1">
    <location>
        <begin position="312"/>
        <end position="322"/>
    </location>
</feature>
<protein>
    <recommendedName>
        <fullName evidence="2">BHLH domain-containing protein</fullName>
    </recommendedName>
</protein>
<feature type="compositionally biased region" description="Acidic residues" evidence="1">
    <location>
        <begin position="167"/>
        <end position="176"/>
    </location>
</feature>